<name>A0A1S2YY44_CICAR</name>
<dbReference type="GO" id="GO:0005634">
    <property type="term" value="C:nucleus"/>
    <property type="evidence" value="ECO:0007669"/>
    <property type="project" value="UniProtKB-SubCell"/>
</dbReference>
<evidence type="ECO:0000313" key="9">
    <source>
        <dbReference type="RefSeq" id="XP_004511794.1"/>
    </source>
</evidence>
<evidence type="ECO:0000313" key="10">
    <source>
        <dbReference type="RefSeq" id="XP_027193123.1"/>
    </source>
</evidence>
<feature type="compositionally biased region" description="Polar residues" evidence="6">
    <location>
        <begin position="55"/>
        <end position="68"/>
    </location>
</feature>
<dbReference type="PANTHER" id="PTHR45959:SF64">
    <property type="entry name" value="BASIC HELIX LOOP HELIX (BHLH) DNA-BINDING FAMILY PROTEIN"/>
    <property type="match status" value="1"/>
</dbReference>
<dbReference type="Gene3D" id="4.10.280.10">
    <property type="entry name" value="Helix-loop-helix DNA-binding domain"/>
    <property type="match status" value="1"/>
</dbReference>
<feature type="coiled-coil region" evidence="5">
    <location>
        <begin position="201"/>
        <end position="228"/>
    </location>
</feature>
<proteinExistence type="predicted"/>
<protein>
    <submittedName>
        <fullName evidence="9 10">Transcription factor bHLH18-like</fullName>
    </submittedName>
</protein>
<evidence type="ECO:0000256" key="6">
    <source>
        <dbReference type="SAM" id="MobiDB-lite"/>
    </source>
</evidence>
<sequence length="352" mass="40104">MTSTYESWTSWLCDLEPEDYNFVNESNTNKVHESFHFHHEIDIITPLPQDHNSDSHYSSTMSNSSGDANSFERPSKTLKTNPSNTGYPSSQKKDSSFPYILSFNNENPEPEPILNIDSSSTLKPKAKSLNHGKSLTSNKGSLENQKKETKRKKNDSFTRSSQHNQDHVLAERKRREKLSQQFIALSALIPGLKKMDKASVLSDAVNHVKQLQEQVKVLEEKNTRFKNVESVVYVEKNKNKKSYSHEDVSDTSSNSGYGNCYHESETMPEVEARVSEKNVLIRIHCEKKKEVLVKIMKEIENLHLSVTSSSTLQFGNTNLDITVIAQMDEEFSLSVQELARNLRVGLLKFMEL</sequence>
<dbReference type="GO" id="GO:0080090">
    <property type="term" value="P:regulation of primary metabolic process"/>
    <property type="evidence" value="ECO:0007669"/>
    <property type="project" value="UniProtKB-ARBA"/>
</dbReference>
<dbReference type="GeneID" id="101507246"/>
<evidence type="ECO:0000256" key="3">
    <source>
        <dbReference type="ARBA" id="ARBA00023163"/>
    </source>
</evidence>
<dbReference type="OrthoDB" id="690068at2759"/>
<reference evidence="8" key="1">
    <citation type="journal article" date="2013" name="Nat. Biotechnol.">
        <title>Draft genome sequence of chickpea (Cicer arietinum) provides a resource for trait improvement.</title>
        <authorList>
            <person name="Varshney R.K."/>
            <person name="Song C."/>
            <person name="Saxena R.K."/>
            <person name="Azam S."/>
            <person name="Yu S."/>
            <person name="Sharpe A.G."/>
            <person name="Cannon S."/>
            <person name="Baek J."/>
            <person name="Rosen B.D."/>
            <person name="Tar'an B."/>
            <person name="Millan T."/>
            <person name="Zhang X."/>
            <person name="Ramsay L.D."/>
            <person name="Iwata A."/>
            <person name="Wang Y."/>
            <person name="Nelson W."/>
            <person name="Farmer A.D."/>
            <person name="Gaur P.M."/>
            <person name="Soderlund C."/>
            <person name="Penmetsa R.V."/>
            <person name="Xu C."/>
            <person name="Bharti A.K."/>
            <person name="He W."/>
            <person name="Winter P."/>
            <person name="Zhao S."/>
            <person name="Hane J.K."/>
            <person name="Carrasquilla-Garcia N."/>
            <person name="Condie J.A."/>
            <person name="Upadhyaya H.D."/>
            <person name="Luo M.C."/>
            <person name="Thudi M."/>
            <person name="Gowda C.L."/>
            <person name="Singh N.P."/>
            <person name="Lichtenzveig J."/>
            <person name="Gali K.K."/>
            <person name="Rubio J."/>
            <person name="Nadarajan N."/>
            <person name="Dolezel J."/>
            <person name="Bansal K.C."/>
            <person name="Xu X."/>
            <person name="Edwards D."/>
            <person name="Zhang G."/>
            <person name="Kahl G."/>
            <person name="Gil J."/>
            <person name="Singh K.B."/>
            <person name="Datta S.K."/>
            <person name="Jackson S.A."/>
            <person name="Wang J."/>
            <person name="Cook D.R."/>
        </authorList>
    </citation>
    <scope>NUCLEOTIDE SEQUENCE [LARGE SCALE GENOMIC DNA]</scope>
    <source>
        <strain evidence="8">cv. CDC Frontier</strain>
    </source>
</reference>
<dbReference type="InterPro" id="IPR036638">
    <property type="entry name" value="HLH_DNA-bd_sf"/>
</dbReference>
<evidence type="ECO:0000256" key="2">
    <source>
        <dbReference type="ARBA" id="ARBA00023015"/>
    </source>
</evidence>
<dbReference type="STRING" id="3827.A0A1S2YY44"/>
<feature type="domain" description="BHLH" evidence="7">
    <location>
        <begin position="162"/>
        <end position="211"/>
    </location>
</feature>
<comment type="subcellular location">
    <subcellularLocation>
        <location evidence="1">Nucleus</location>
    </subcellularLocation>
</comment>
<accession>A0A1S2YY44</accession>
<dbReference type="eggNOG" id="ENOG502QWBY">
    <property type="taxonomic scope" value="Eukaryota"/>
</dbReference>
<evidence type="ECO:0000256" key="4">
    <source>
        <dbReference type="ARBA" id="ARBA00023242"/>
    </source>
</evidence>
<dbReference type="InterPro" id="IPR011598">
    <property type="entry name" value="bHLH_dom"/>
</dbReference>
<keyword evidence="2" id="KW-0805">Transcription regulation</keyword>
<dbReference type="PANTHER" id="PTHR45959">
    <property type="entry name" value="BHLH TRANSCRIPTION FACTOR"/>
    <property type="match status" value="1"/>
</dbReference>
<keyword evidence="4" id="KW-0539">Nucleus</keyword>
<organism evidence="9">
    <name type="scientific">Cicer arietinum</name>
    <name type="common">Chickpea</name>
    <name type="synonym">Garbanzo</name>
    <dbReference type="NCBI Taxonomy" id="3827"/>
    <lineage>
        <taxon>Eukaryota</taxon>
        <taxon>Viridiplantae</taxon>
        <taxon>Streptophyta</taxon>
        <taxon>Embryophyta</taxon>
        <taxon>Tracheophyta</taxon>
        <taxon>Spermatophyta</taxon>
        <taxon>Magnoliopsida</taxon>
        <taxon>eudicotyledons</taxon>
        <taxon>Gunneridae</taxon>
        <taxon>Pentapetalae</taxon>
        <taxon>rosids</taxon>
        <taxon>fabids</taxon>
        <taxon>Fabales</taxon>
        <taxon>Fabaceae</taxon>
        <taxon>Papilionoideae</taxon>
        <taxon>50 kb inversion clade</taxon>
        <taxon>NPAAA clade</taxon>
        <taxon>Hologalegina</taxon>
        <taxon>IRL clade</taxon>
        <taxon>Cicereae</taxon>
        <taxon>Cicer</taxon>
    </lineage>
</organism>
<dbReference type="Pfam" id="PF22754">
    <property type="entry name" value="bHLH-TF_ACT-like_plant"/>
    <property type="match status" value="1"/>
</dbReference>
<dbReference type="RefSeq" id="XP_027193123.1">
    <property type="nucleotide sequence ID" value="XM_027337322.1"/>
</dbReference>
<evidence type="ECO:0000256" key="1">
    <source>
        <dbReference type="ARBA" id="ARBA00004123"/>
    </source>
</evidence>
<dbReference type="SMART" id="SM00353">
    <property type="entry name" value="HLH"/>
    <property type="match status" value="1"/>
</dbReference>
<dbReference type="PaxDb" id="3827-XP_004511794.1"/>
<dbReference type="SUPFAM" id="SSF47459">
    <property type="entry name" value="HLH, helix-loop-helix DNA-binding domain"/>
    <property type="match status" value="1"/>
</dbReference>
<gene>
    <name evidence="9 10" type="primary">LOC101507246</name>
</gene>
<dbReference type="Proteomes" id="UP000087171">
    <property type="component" value="Chromosome Ca8"/>
</dbReference>
<feature type="region of interest" description="Disordered" evidence="6">
    <location>
        <begin position="46"/>
        <end position="171"/>
    </location>
</feature>
<feature type="compositionally biased region" description="Polar residues" evidence="6">
    <location>
        <begin position="131"/>
        <end position="143"/>
    </location>
</feature>
<evidence type="ECO:0000313" key="8">
    <source>
        <dbReference type="Proteomes" id="UP000087171"/>
    </source>
</evidence>
<evidence type="ECO:0000259" key="7">
    <source>
        <dbReference type="PROSITE" id="PS50888"/>
    </source>
</evidence>
<dbReference type="GO" id="GO:0046983">
    <property type="term" value="F:protein dimerization activity"/>
    <property type="evidence" value="ECO:0007669"/>
    <property type="project" value="InterPro"/>
</dbReference>
<reference evidence="9" key="2">
    <citation type="submission" date="2023-09" db="UniProtKB">
        <authorList>
            <consortium name="RefSeq"/>
        </authorList>
    </citation>
    <scope>IDENTIFICATION</scope>
    <source>
        <tissue evidence="9 10">Etiolated seedlings</tissue>
    </source>
</reference>
<dbReference type="AlphaFoldDB" id="A0A1S2YY44"/>
<feature type="compositionally biased region" description="Polar residues" evidence="6">
    <location>
        <begin position="77"/>
        <end position="90"/>
    </location>
</feature>
<dbReference type="PROSITE" id="PS50888">
    <property type="entry name" value="BHLH"/>
    <property type="match status" value="1"/>
</dbReference>
<dbReference type="InterPro" id="IPR054502">
    <property type="entry name" value="bHLH-TF_ACT-like_plant"/>
</dbReference>
<dbReference type="InterPro" id="IPR052610">
    <property type="entry name" value="bHLH_transcription_regulator"/>
</dbReference>
<keyword evidence="8" id="KW-1185">Reference proteome</keyword>
<keyword evidence="3" id="KW-0804">Transcription</keyword>
<evidence type="ECO:0000256" key="5">
    <source>
        <dbReference type="SAM" id="Coils"/>
    </source>
</evidence>
<keyword evidence="5" id="KW-0175">Coiled coil</keyword>
<dbReference type="KEGG" id="cam:101507246"/>
<dbReference type="Pfam" id="PF00010">
    <property type="entry name" value="HLH"/>
    <property type="match status" value="1"/>
</dbReference>
<dbReference type="RefSeq" id="XP_004511794.1">
    <property type="nucleotide sequence ID" value="XM_004511737.3"/>
</dbReference>